<dbReference type="SMART" id="SM00116">
    <property type="entry name" value="CBS"/>
    <property type="match status" value="3"/>
</dbReference>
<dbReference type="PANTHER" id="PTHR13780">
    <property type="entry name" value="AMP-ACTIVATED PROTEIN KINASE, GAMMA REGULATORY SUBUNIT"/>
    <property type="match status" value="1"/>
</dbReference>
<gene>
    <name evidence="5" type="ORF">PGLA1383_LOCUS47308</name>
</gene>
<dbReference type="Gene3D" id="3.10.580.10">
    <property type="entry name" value="CBS-domain"/>
    <property type="match status" value="2"/>
</dbReference>
<dbReference type="AlphaFoldDB" id="A0A813H0F4"/>
<dbReference type="InterPro" id="IPR046342">
    <property type="entry name" value="CBS_dom_sf"/>
</dbReference>
<evidence type="ECO:0000259" key="4">
    <source>
        <dbReference type="PROSITE" id="PS51371"/>
    </source>
</evidence>
<proteinExistence type="predicted"/>
<dbReference type="OMA" id="VRQQDYK"/>
<feature type="domain" description="CBS" evidence="4">
    <location>
        <begin position="18"/>
        <end position="79"/>
    </location>
</feature>
<protein>
    <recommendedName>
        <fullName evidence="4">CBS domain-containing protein</fullName>
    </recommendedName>
</protein>
<feature type="domain" description="CBS" evidence="4">
    <location>
        <begin position="246"/>
        <end position="303"/>
    </location>
</feature>
<dbReference type="InterPro" id="IPR050511">
    <property type="entry name" value="AMPK_gamma/SDS23_families"/>
</dbReference>
<evidence type="ECO:0000313" key="5">
    <source>
        <dbReference type="EMBL" id="CAE8631173.1"/>
    </source>
</evidence>
<keyword evidence="1" id="KW-0677">Repeat</keyword>
<accession>A0A813H0F4</accession>
<sequence>MPGTLSQCLSQYKVSDLPLPQQLVTLQHPKQTLFDAIQVLADKHLLSAPVLDADGKLIGMLDTLDIVAYVTDAASHGASELADHAIDTLIGKGCHRRARPVALVKMEDGLEAVTDTIAGPSRRAVVLNSNGVPESVVTQSTVVKFLHSKKQEIKAMNCGTAAEHCSHGTVTIGERETALKAFETIDDLEISCLAILGDDGRMLTVISATDLVVGLAHMRLKPQIIACLKSMTVTEFVSENRRLDVHAKAATVAVSPKTPLAEVIEMLAVTRVHQVIIMGENHTPLGVIALSDICRAVANPGRLA</sequence>
<evidence type="ECO:0000256" key="2">
    <source>
        <dbReference type="ARBA" id="ARBA00023122"/>
    </source>
</evidence>
<keyword evidence="2 3" id="KW-0129">CBS domain</keyword>
<keyword evidence="6" id="KW-1185">Reference proteome</keyword>
<comment type="caution">
    <text evidence="5">The sequence shown here is derived from an EMBL/GenBank/DDBJ whole genome shotgun (WGS) entry which is preliminary data.</text>
</comment>
<dbReference type="InterPro" id="IPR000644">
    <property type="entry name" value="CBS_dom"/>
</dbReference>
<dbReference type="PROSITE" id="PS51371">
    <property type="entry name" value="CBS"/>
    <property type="match status" value="2"/>
</dbReference>
<dbReference type="Pfam" id="PF00571">
    <property type="entry name" value="CBS"/>
    <property type="match status" value="2"/>
</dbReference>
<dbReference type="OrthoDB" id="449052at2759"/>
<dbReference type="EMBL" id="CAJNNV010030055">
    <property type="protein sequence ID" value="CAE8631173.1"/>
    <property type="molecule type" value="Genomic_DNA"/>
</dbReference>
<dbReference type="SUPFAM" id="SSF54631">
    <property type="entry name" value="CBS-domain pair"/>
    <property type="match status" value="2"/>
</dbReference>
<dbReference type="PANTHER" id="PTHR13780:SF36">
    <property type="entry name" value="CBS DOMAIN-CONTAINING PROTEIN"/>
    <property type="match status" value="1"/>
</dbReference>
<organism evidence="5 6">
    <name type="scientific">Polarella glacialis</name>
    <name type="common">Dinoflagellate</name>
    <dbReference type="NCBI Taxonomy" id="89957"/>
    <lineage>
        <taxon>Eukaryota</taxon>
        <taxon>Sar</taxon>
        <taxon>Alveolata</taxon>
        <taxon>Dinophyceae</taxon>
        <taxon>Suessiales</taxon>
        <taxon>Suessiaceae</taxon>
        <taxon>Polarella</taxon>
    </lineage>
</organism>
<name>A0A813H0F4_POLGL</name>
<reference evidence="5" key="1">
    <citation type="submission" date="2021-02" db="EMBL/GenBank/DDBJ databases">
        <authorList>
            <person name="Dougan E. K."/>
            <person name="Rhodes N."/>
            <person name="Thang M."/>
            <person name="Chan C."/>
        </authorList>
    </citation>
    <scope>NUCLEOTIDE SEQUENCE</scope>
</reference>
<evidence type="ECO:0000256" key="3">
    <source>
        <dbReference type="PROSITE-ProRule" id="PRU00703"/>
    </source>
</evidence>
<dbReference type="Proteomes" id="UP000654075">
    <property type="component" value="Unassembled WGS sequence"/>
</dbReference>
<evidence type="ECO:0000256" key="1">
    <source>
        <dbReference type="ARBA" id="ARBA00022737"/>
    </source>
</evidence>
<evidence type="ECO:0000313" key="6">
    <source>
        <dbReference type="Proteomes" id="UP000654075"/>
    </source>
</evidence>